<dbReference type="GO" id="GO:0006265">
    <property type="term" value="P:DNA topological change"/>
    <property type="evidence" value="ECO:0007669"/>
    <property type="project" value="InterPro"/>
</dbReference>
<keyword evidence="6 9" id="KW-0413">Isomerase</keyword>
<dbReference type="InterPro" id="IPR014711">
    <property type="entry name" value="TopoI_cat_a-hlx-sub_euk"/>
</dbReference>
<reference evidence="9 10" key="1">
    <citation type="submission" date="2020-08" db="EMBL/GenBank/DDBJ databases">
        <title>A Genomic Blueprint of the Chicken Gut Microbiome.</title>
        <authorList>
            <person name="Gilroy R."/>
            <person name="Ravi A."/>
            <person name="Getino M."/>
            <person name="Pursley I."/>
            <person name="Horton D.L."/>
            <person name="Alikhan N.-F."/>
            <person name="Baker D."/>
            <person name="Gharbi K."/>
            <person name="Hall N."/>
            <person name="Watson M."/>
            <person name="Adriaenssens E.M."/>
            <person name="Foster-Nyarko E."/>
            <person name="Jarju S."/>
            <person name="Secka A."/>
            <person name="Antonio M."/>
            <person name="Oren A."/>
            <person name="Chaudhuri R."/>
            <person name="La Ragione R.M."/>
            <person name="Hildebrand F."/>
            <person name="Pallen M.J."/>
        </authorList>
    </citation>
    <scope>NUCLEOTIDE SEQUENCE [LARGE SCALE GENOMIC DNA]</scope>
    <source>
        <strain evidence="9 10">Sa1YVA5</strain>
    </source>
</reference>
<evidence type="ECO:0000256" key="1">
    <source>
        <dbReference type="ARBA" id="ARBA00000213"/>
    </source>
</evidence>
<evidence type="ECO:0000256" key="6">
    <source>
        <dbReference type="ARBA" id="ARBA00023235"/>
    </source>
</evidence>
<dbReference type="EMBL" id="JACSPR010000010">
    <property type="protein sequence ID" value="MBD8031089.1"/>
    <property type="molecule type" value="Genomic_DNA"/>
</dbReference>
<dbReference type="SUPFAM" id="SSF55869">
    <property type="entry name" value="DNA topoisomerase I domain"/>
    <property type="match status" value="1"/>
</dbReference>
<gene>
    <name evidence="9" type="ORF">H9627_12310</name>
</gene>
<dbReference type="Gene3D" id="1.10.132.120">
    <property type="match status" value="1"/>
</dbReference>
<dbReference type="InterPro" id="IPR035447">
    <property type="entry name" value="DNA_topo_I_N_sf"/>
</dbReference>
<dbReference type="InterPro" id="IPR049331">
    <property type="entry name" value="Top1B_N_bact"/>
</dbReference>
<dbReference type="Proteomes" id="UP000650224">
    <property type="component" value="Unassembled WGS sequence"/>
</dbReference>
<dbReference type="InterPro" id="IPR013500">
    <property type="entry name" value="TopoI_cat_euk"/>
</dbReference>
<organism evidence="9 10">
    <name type="scientific">Corynebacterium gallinarum</name>
    <dbReference type="NCBI Taxonomy" id="2762214"/>
    <lineage>
        <taxon>Bacteria</taxon>
        <taxon>Bacillati</taxon>
        <taxon>Actinomycetota</taxon>
        <taxon>Actinomycetes</taxon>
        <taxon>Mycobacteriales</taxon>
        <taxon>Corynebacteriaceae</taxon>
        <taxon>Corynebacterium</taxon>
    </lineage>
</organism>
<keyword evidence="5" id="KW-0238">DNA-binding</keyword>
<dbReference type="EC" id="5.6.2.1" evidence="3"/>
<evidence type="ECO:0000256" key="2">
    <source>
        <dbReference type="ARBA" id="ARBA00006645"/>
    </source>
</evidence>
<evidence type="ECO:0000259" key="7">
    <source>
        <dbReference type="Pfam" id="PF01028"/>
    </source>
</evidence>
<dbReference type="GO" id="GO:0003917">
    <property type="term" value="F:DNA topoisomerase type I (single strand cut, ATP-independent) activity"/>
    <property type="evidence" value="ECO:0007669"/>
    <property type="project" value="UniProtKB-EC"/>
</dbReference>
<dbReference type="AlphaFoldDB" id="A0A8I0HQA5"/>
<keyword evidence="4" id="KW-0799">Topoisomerase</keyword>
<dbReference type="SUPFAM" id="SSF56349">
    <property type="entry name" value="DNA breaking-rejoining enzymes"/>
    <property type="match status" value="1"/>
</dbReference>
<sequence length="315" mass="35404">MEAVALIQCDLSEPGITRRRYGRGFSYSGPDGKKITDAALIDHLKSLAIPPAWTNVWICTDPRGHIQATGDDDAGRTQYIYHPQWRIHQDEVKFNRTLEVGDALPTARARVTRLLRREDGDRDKILAIAFRLLDLGAIRVGNEAYALQNGSYGLTTMLIKHVQCDGSTVRLCFPAKSGQTVDTEITNKNLVEALQPLLDRPGTQPVLAWRQGSDWHPLTSGMVNDFLREVTGVEMTAKDFRTWHATVIAARALARGSTPTQAVEEVAEHLQNTPTIARNSYIDPRVFKLFDQCHTLNARTYREAERNLRAFLERT</sequence>
<accession>A0A8I0HQA5</accession>
<dbReference type="PRINTS" id="PR00416">
    <property type="entry name" value="EUTPISMRASEI"/>
</dbReference>
<dbReference type="Pfam" id="PF01028">
    <property type="entry name" value="Topoisom_I"/>
    <property type="match status" value="1"/>
</dbReference>
<feature type="domain" description="DNA topoisomerase IB N-terminal" evidence="8">
    <location>
        <begin position="24"/>
        <end position="72"/>
    </location>
</feature>
<dbReference type="InterPro" id="IPR011010">
    <property type="entry name" value="DNA_brk_join_enz"/>
</dbReference>
<dbReference type="InterPro" id="IPR001631">
    <property type="entry name" value="TopoI"/>
</dbReference>
<evidence type="ECO:0000256" key="3">
    <source>
        <dbReference type="ARBA" id="ARBA00012891"/>
    </source>
</evidence>
<dbReference type="PROSITE" id="PS52038">
    <property type="entry name" value="TOPO_IB_2"/>
    <property type="match status" value="1"/>
</dbReference>
<comment type="caution">
    <text evidence="9">The sequence shown here is derived from an EMBL/GenBank/DDBJ whole genome shotgun (WGS) entry which is preliminary data.</text>
</comment>
<proteinExistence type="inferred from homology"/>
<dbReference type="Gene3D" id="3.90.15.10">
    <property type="entry name" value="Topoisomerase I, Chain A, domain 3"/>
    <property type="match status" value="1"/>
</dbReference>
<dbReference type="Gene3D" id="3.30.66.10">
    <property type="entry name" value="DNA topoisomerase I domain"/>
    <property type="match status" value="1"/>
</dbReference>
<protein>
    <recommendedName>
        <fullName evidence="3">DNA topoisomerase</fullName>
        <ecNumber evidence="3">5.6.2.1</ecNumber>
    </recommendedName>
</protein>
<feature type="domain" description="DNA topoisomerase I catalytic core eukaryotic-type" evidence="7">
    <location>
        <begin position="85"/>
        <end position="270"/>
    </location>
</feature>
<evidence type="ECO:0000256" key="4">
    <source>
        <dbReference type="ARBA" id="ARBA00023029"/>
    </source>
</evidence>
<evidence type="ECO:0000256" key="5">
    <source>
        <dbReference type="ARBA" id="ARBA00023125"/>
    </source>
</evidence>
<name>A0A8I0HQA5_9CORY</name>
<comment type="similarity">
    <text evidence="2">Belongs to the type IB topoisomerase family.</text>
</comment>
<evidence type="ECO:0000259" key="8">
    <source>
        <dbReference type="Pfam" id="PF21338"/>
    </source>
</evidence>
<dbReference type="RefSeq" id="WP_191734322.1">
    <property type="nucleotide sequence ID" value="NZ_JACSPR010000010.1"/>
</dbReference>
<evidence type="ECO:0000313" key="9">
    <source>
        <dbReference type="EMBL" id="MBD8031089.1"/>
    </source>
</evidence>
<dbReference type="GO" id="GO:0003677">
    <property type="term" value="F:DNA binding"/>
    <property type="evidence" value="ECO:0007669"/>
    <property type="project" value="UniProtKB-KW"/>
</dbReference>
<keyword evidence="10" id="KW-1185">Reference proteome</keyword>
<comment type="catalytic activity">
    <reaction evidence="1">
        <text>ATP-independent breakage of single-stranded DNA, followed by passage and rejoining.</text>
        <dbReference type="EC" id="5.6.2.1"/>
    </reaction>
</comment>
<dbReference type="Pfam" id="PF21338">
    <property type="entry name" value="Top1B_N_bact"/>
    <property type="match status" value="1"/>
</dbReference>
<evidence type="ECO:0000313" key="10">
    <source>
        <dbReference type="Proteomes" id="UP000650224"/>
    </source>
</evidence>